<accession>A0A1A7C1Q9</accession>
<keyword evidence="3" id="KW-1185">Reference proteome</keyword>
<dbReference type="RefSeq" id="WP_065309115.1">
    <property type="nucleotide sequence ID" value="NZ_LOCQ01000058.1"/>
</dbReference>
<dbReference type="EMBL" id="LOCQ01000058">
    <property type="protein sequence ID" value="OBV38253.1"/>
    <property type="molecule type" value="Genomic_DNA"/>
</dbReference>
<proteinExistence type="predicted"/>
<gene>
    <name evidence="2" type="ORF">ASR47_1005207</name>
</gene>
<feature type="transmembrane region" description="Helical" evidence="1">
    <location>
        <begin position="7"/>
        <end position="27"/>
    </location>
</feature>
<feature type="transmembrane region" description="Helical" evidence="1">
    <location>
        <begin position="39"/>
        <end position="60"/>
    </location>
</feature>
<protein>
    <submittedName>
        <fullName evidence="2">Uncharacterized protein</fullName>
    </submittedName>
</protein>
<keyword evidence="1" id="KW-0812">Transmembrane</keyword>
<evidence type="ECO:0000313" key="2">
    <source>
        <dbReference type="EMBL" id="OBV38253.1"/>
    </source>
</evidence>
<keyword evidence="1" id="KW-0472">Membrane</keyword>
<reference evidence="2 3" key="1">
    <citation type="submission" date="2016-04" db="EMBL/GenBank/DDBJ databases">
        <title>Draft genome sequence of Janthinobacterium psychrotolerans sp. nov., isolated from freshwater sediments in Denmark.</title>
        <authorList>
            <person name="Gong X."/>
            <person name="Skrivergaard S."/>
            <person name="Korsgaard B.S."/>
            <person name="Schreiber L."/>
            <person name="Marshall I.P."/>
            <person name="Finster K."/>
            <person name="Schramm A."/>
        </authorList>
    </citation>
    <scope>NUCLEOTIDE SEQUENCE [LARGE SCALE GENOMIC DNA]</scope>
    <source>
        <strain evidence="2 3">S3-2</strain>
    </source>
</reference>
<evidence type="ECO:0000256" key="1">
    <source>
        <dbReference type="SAM" id="Phobius"/>
    </source>
</evidence>
<dbReference type="AlphaFoldDB" id="A0A1A7C1Q9"/>
<keyword evidence="1" id="KW-1133">Transmembrane helix</keyword>
<comment type="caution">
    <text evidence="2">The sequence shown here is derived from an EMBL/GenBank/DDBJ whole genome shotgun (WGS) entry which is preliminary data.</text>
</comment>
<name>A0A1A7C1Q9_9BURK</name>
<organism evidence="2 3">
    <name type="scientific">Janthinobacterium psychrotolerans</name>
    <dbReference type="NCBI Taxonomy" id="1747903"/>
    <lineage>
        <taxon>Bacteria</taxon>
        <taxon>Pseudomonadati</taxon>
        <taxon>Pseudomonadota</taxon>
        <taxon>Betaproteobacteria</taxon>
        <taxon>Burkholderiales</taxon>
        <taxon>Oxalobacteraceae</taxon>
        <taxon>Janthinobacterium</taxon>
    </lineage>
</organism>
<evidence type="ECO:0000313" key="3">
    <source>
        <dbReference type="Proteomes" id="UP000092713"/>
    </source>
</evidence>
<sequence length="74" mass="8235">MKNLPQLRARLLVFGGLLGMSAYQIMLHVQHPALIDNDLVHGLWLGACFGLELLGLYLLAKQSRVPVARKPDRS</sequence>
<dbReference type="Proteomes" id="UP000092713">
    <property type="component" value="Unassembled WGS sequence"/>
</dbReference>